<reference evidence="1 2" key="1">
    <citation type="submission" date="2012-04" db="EMBL/GenBank/DDBJ databases">
        <authorList>
            <person name="Genoscope - CEA"/>
        </authorList>
    </citation>
    <scope>NUCLEOTIDE SEQUENCE [LARGE SCALE GENOMIC DNA]</scope>
    <source>
        <strain evidence="1 2">9717</strain>
    </source>
</reference>
<proteinExistence type="predicted"/>
<dbReference type="EMBL" id="CAII01000892">
    <property type="protein sequence ID" value="CCI00605.1"/>
    <property type="molecule type" value="Genomic_DNA"/>
</dbReference>
<dbReference type="Proteomes" id="UP000003172">
    <property type="component" value="Unassembled WGS sequence"/>
</dbReference>
<dbReference type="AlphaFoldDB" id="I4FY44"/>
<comment type="caution">
    <text evidence="1">The sequence shown here is derived from an EMBL/GenBank/DDBJ whole genome shotgun (WGS) entry which is preliminary data.</text>
</comment>
<evidence type="ECO:0000313" key="2">
    <source>
        <dbReference type="Proteomes" id="UP000003172"/>
    </source>
</evidence>
<gene>
    <name evidence="1" type="ORF">MICAB_990034</name>
</gene>
<dbReference type="RefSeq" id="WP_002757666.1">
    <property type="nucleotide sequence ID" value="NZ_HE972671.1"/>
</dbReference>
<sequence>MNTLTGGKAKKQAGLGDIDSRLAEIRDIFAGIFPAPPDKLVVVMFLLLYLEVFNGFLVHLIESAAAAAETLYRDDIGANRLLTAIRSQYFYQNFPDLLELQDKDEFIKNFRDVFQQLSGSVDANTITEFEHLIYLREGEICKRFMPVLSGSSLTPTGRLIVGTFLMFYLEVLYGFLEANDTGDFHSAASAITKEYCYSLHDRLLHGDLKDKFEAVFTTLNSTGESERKKLIREVETQIFYRLNPLIPF</sequence>
<accession>I4FY44</accession>
<organism evidence="1 2">
    <name type="scientific">Microcystis aeruginosa PCC 9717</name>
    <dbReference type="NCBI Taxonomy" id="1160286"/>
    <lineage>
        <taxon>Bacteria</taxon>
        <taxon>Bacillati</taxon>
        <taxon>Cyanobacteriota</taxon>
        <taxon>Cyanophyceae</taxon>
        <taxon>Oscillatoriophycideae</taxon>
        <taxon>Chroococcales</taxon>
        <taxon>Microcystaceae</taxon>
        <taxon>Microcystis</taxon>
    </lineage>
</organism>
<protein>
    <submittedName>
        <fullName evidence="1">Uncharacterized protein</fullName>
    </submittedName>
</protein>
<name>I4FY44_MICAE</name>
<dbReference type="HOGENOM" id="CLU_1119168_0_0_3"/>
<evidence type="ECO:0000313" key="1">
    <source>
        <dbReference type="EMBL" id="CCI00605.1"/>
    </source>
</evidence>